<feature type="domain" description="CFEM" evidence="7">
    <location>
        <begin position="9"/>
        <end position="123"/>
    </location>
</feature>
<comment type="subcellular location">
    <subcellularLocation>
        <location evidence="1">Secreted</location>
    </subcellularLocation>
</comment>
<evidence type="ECO:0000256" key="4">
    <source>
        <dbReference type="ARBA" id="ARBA00023157"/>
    </source>
</evidence>
<dbReference type="GO" id="GO:0005576">
    <property type="term" value="C:extracellular region"/>
    <property type="evidence" value="ECO:0007669"/>
    <property type="project" value="UniProtKB-SubCell"/>
</dbReference>
<dbReference type="Pfam" id="PF05730">
    <property type="entry name" value="CFEM"/>
    <property type="match status" value="1"/>
</dbReference>
<keyword evidence="9" id="KW-1185">Reference proteome</keyword>
<dbReference type="Proteomes" id="UP001385951">
    <property type="component" value="Unassembled WGS sequence"/>
</dbReference>
<feature type="chain" id="PRO_5043396076" description="CFEM domain-containing protein" evidence="6">
    <location>
        <begin position="20"/>
        <end position="182"/>
    </location>
</feature>
<sequence length="182" mass="16574">MFNKVAAIVLVAAVLGANAQSSASSAPTSIPSGITTCSLGCIAQSLSAGGCTAITDLQCLCTSSAFQQATAACLQSQCPGDLAAATAVQQAQCAGIGSASSGAASSTAPPSASSNGASASSASGSASSGVSVTSGGSSVLSSATTSPSATGNNNGAAPINIGGLAGLAVAALGVVAGAGFIL</sequence>
<proteinExistence type="predicted"/>
<evidence type="ECO:0000313" key="9">
    <source>
        <dbReference type="Proteomes" id="UP001385951"/>
    </source>
</evidence>
<evidence type="ECO:0000313" key="8">
    <source>
        <dbReference type="EMBL" id="KAK7691252.1"/>
    </source>
</evidence>
<name>A0AAW0GFA5_9APHY</name>
<dbReference type="EMBL" id="JASBNA010000005">
    <property type="protein sequence ID" value="KAK7691252.1"/>
    <property type="molecule type" value="Genomic_DNA"/>
</dbReference>
<keyword evidence="5" id="KW-1133">Transmembrane helix</keyword>
<feature type="signal peptide" evidence="6">
    <location>
        <begin position="1"/>
        <end position="19"/>
    </location>
</feature>
<evidence type="ECO:0000256" key="2">
    <source>
        <dbReference type="ARBA" id="ARBA00022525"/>
    </source>
</evidence>
<evidence type="ECO:0000259" key="7">
    <source>
        <dbReference type="PROSITE" id="PS52012"/>
    </source>
</evidence>
<dbReference type="PROSITE" id="PS52012">
    <property type="entry name" value="CFEM"/>
    <property type="match status" value="1"/>
</dbReference>
<protein>
    <recommendedName>
        <fullName evidence="7">CFEM domain-containing protein</fullName>
    </recommendedName>
</protein>
<keyword evidence="2" id="KW-0964">Secreted</keyword>
<evidence type="ECO:0000256" key="3">
    <source>
        <dbReference type="ARBA" id="ARBA00022729"/>
    </source>
</evidence>
<reference evidence="8 9" key="1">
    <citation type="submission" date="2022-09" db="EMBL/GenBank/DDBJ databases">
        <authorList>
            <person name="Palmer J.M."/>
        </authorList>
    </citation>
    <scope>NUCLEOTIDE SEQUENCE [LARGE SCALE GENOMIC DNA]</scope>
    <source>
        <strain evidence="8 9">DSM 7382</strain>
    </source>
</reference>
<feature type="transmembrane region" description="Helical" evidence="5">
    <location>
        <begin position="161"/>
        <end position="181"/>
    </location>
</feature>
<evidence type="ECO:0000256" key="6">
    <source>
        <dbReference type="SAM" id="SignalP"/>
    </source>
</evidence>
<dbReference type="InterPro" id="IPR008427">
    <property type="entry name" value="Extracellular_membr_CFEM_dom"/>
</dbReference>
<organism evidence="8 9">
    <name type="scientific">Cerrena zonata</name>
    <dbReference type="NCBI Taxonomy" id="2478898"/>
    <lineage>
        <taxon>Eukaryota</taxon>
        <taxon>Fungi</taxon>
        <taxon>Dikarya</taxon>
        <taxon>Basidiomycota</taxon>
        <taxon>Agaricomycotina</taxon>
        <taxon>Agaricomycetes</taxon>
        <taxon>Polyporales</taxon>
        <taxon>Cerrenaceae</taxon>
        <taxon>Cerrena</taxon>
    </lineage>
</organism>
<evidence type="ECO:0000256" key="1">
    <source>
        <dbReference type="ARBA" id="ARBA00004613"/>
    </source>
</evidence>
<comment type="caution">
    <text evidence="8">The sequence shown here is derived from an EMBL/GenBank/DDBJ whole genome shotgun (WGS) entry which is preliminary data.</text>
</comment>
<dbReference type="SMART" id="SM00747">
    <property type="entry name" value="CFEM"/>
    <property type="match status" value="1"/>
</dbReference>
<gene>
    <name evidence="8" type="ORF">QCA50_004645</name>
</gene>
<evidence type="ECO:0000256" key="5">
    <source>
        <dbReference type="SAM" id="Phobius"/>
    </source>
</evidence>
<keyword evidence="5" id="KW-0472">Membrane</keyword>
<keyword evidence="4" id="KW-1015">Disulfide bond</keyword>
<dbReference type="AlphaFoldDB" id="A0AAW0GFA5"/>
<accession>A0AAW0GFA5</accession>
<keyword evidence="3 6" id="KW-0732">Signal</keyword>
<keyword evidence="5" id="KW-0812">Transmembrane</keyword>